<accession>A0A222YYN0</accession>
<reference evidence="2 3" key="1">
    <citation type="submission" date="2017-06" db="EMBL/GenBank/DDBJ databases">
        <authorList>
            <person name="Mageeney C.M."/>
            <person name="Olugbade I.D."/>
            <person name="Kenna M.A."/>
            <person name="Ware V.C."/>
            <person name="Garlena R.A."/>
            <person name="Russell D.A."/>
            <person name="Pope W.H."/>
            <person name="Jacobs-Sera D."/>
            <person name="Hendrix R.W."/>
            <person name="Hatfull G.F."/>
        </authorList>
    </citation>
    <scope>NUCLEOTIDE SEQUENCE [LARGE SCALE GENOMIC DNA]</scope>
</reference>
<evidence type="ECO:0000313" key="3">
    <source>
        <dbReference type="Proteomes" id="UP000225758"/>
    </source>
</evidence>
<evidence type="ECO:0000256" key="1">
    <source>
        <dbReference type="SAM" id="MobiDB-lite"/>
    </source>
</evidence>
<evidence type="ECO:0000313" key="2">
    <source>
        <dbReference type="EMBL" id="ASR76659.1"/>
    </source>
</evidence>
<organism evidence="2 3">
    <name type="scientific">Streptomyces phage Sushi23</name>
    <dbReference type="NCBI Taxonomy" id="2015806"/>
    <lineage>
        <taxon>Viruses</taxon>
        <taxon>Duplodnaviria</taxon>
        <taxon>Heunggongvirae</taxon>
        <taxon>Uroviricota</taxon>
        <taxon>Caudoviricetes</taxon>
        <taxon>Stanwilliamsviridae</taxon>
        <taxon>Boydwoodruffvirinae</taxon>
        <taxon>Samistivirus</taxon>
        <taxon>Samistivirus peebs</taxon>
    </lineage>
</organism>
<name>A0A222YYN0_9CAUD</name>
<gene>
    <name evidence="2" type="ORF">SEA_SUSHI23_3</name>
</gene>
<proteinExistence type="predicted"/>
<feature type="region of interest" description="Disordered" evidence="1">
    <location>
        <begin position="1"/>
        <end position="35"/>
    </location>
</feature>
<protein>
    <submittedName>
        <fullName evidence="2">Uncharacterized protein</fullName>
    </submittedName>
</protein>
<dbReference type="EMBL" id="MF358542">
    <property type="protein sequence ID" value="ASR76659.1"/>
    <property type="molecule type" value="Genomic_DNA"/>
</dbReference>
<dbReference type="Proteomes" id="UP000225758">
    <property type="component" value="Segment"/>
</dbReference>
<sequence>MGRHHPLPTARLETSKGRETGPNQTLPLEAQHARS</sequence>